<evidence type="ECO:0000256" key="5">
    <source>
        <dbReference type="ARBA" id="ARBA00039545"/>
    </source>
</evidence>
<dbReference type="Pfam" id="PF13193">
    <property type="entry name" value="AMP-binding_C"/>
    <property type="match status" value="1"/>
</dbReference>
<dbReference type="GO" id="GO:0004467">
    <property type="term" value="F:long-chain fatty acid-CoA ligase activity"/>
    <property type="evidence" value="ECO:0007669"/>
    <property type="project" value="UniProtKB-EC"/>
</dbReference>
<dbReference type="Gene3D" id="3.40.50.12780">
    <property type="entry name" value="N-terminal domain of ligase-like"/>
    <property type="match status" value="1"/>
</dbReference>
<dbReference type="AlphaFoldDB" id="A9I864"/>
<dbReference type="Gene3D" id="3.30.300.30">
    <property type="match status" value="1"/>
</dbReference>
<feature type="domain" description="AMP-dependent synthetase/ligase" evidence="7">
    <location>
        <begin position="28"/>
        <end position="415"/>
    </location>
</feature>
<comment type="pathway">
    <text evidence="2">Lipid metabolism; fatty acid beta-oxidation.</text>
</comment>
<sequence length="563" mass="58548">MHITTTMSVPTTPAAGGAPTFAARLDALAQRQPDATALIDSGQPLSTATLRDTANRLAAALAQAGVAPGSRVALWLPNCAEWVVAFLACARLGALVLAVNTRFRSAEVADILGRGRAEWLVYWPGFKGIDFASILNDVPDDALQTLRGVIALDDASDDAPDDAPGGGPAQVRGRPVLPWRQLLAGAPPAASAASAVPAAPADAAALCFTTSGTTSLPKFVLHDQGTLLRHGDAIAQAYGYGNDACVLAAAPFCGAFGFAMLAGALAAGVPLVCEPVYDTGRTAQAIRRHRITHAFANNEALAQLFQAGQPGDFASLRLCGFASFAPALGNLLQLAETHGVPLTGLYGSSELIALVAAQPLDAAQGDVSVRHLAGGLLIYPQARVRACDPQTGAVLPHGQSGELHIQSPSLMRGYLDNPEATQAALTPDGYFKTGDLGYTLGPRQFVFQARLGDSLRLAGFLVNPAEIEHLVESLPGVRACQVVGAEHQGKTVPYAFVLLEDGAQPDPEGWRAACKRALAGFKVPAGFQVLQAFPAVESANSVKIQKHRLRDMAIALLAESAAH</sequence>
<accession>A9I864</accession>
<dbReference type="InterPro" id="IPR045851">
    <property type="entry name" value="AMP-bd_C_sf"/>
</dbReference>
<dbReference type="EMBL" id="AM902716">
    <property type="protein sequence ID" value="CAP41200.1"/>
    <property type="molecule type" value="Genomic_DNA"/>
</dbReference>
<evidence type="ECO:0000259" key="7">
    <source>
        <dbReference type="Pfam" id="PF00501"/>
    </source>
</evidence>
<dbReference type="PANTHER" id="PTHR43767">
    <property type="entry name" value="LONG-CHAIN-FATTY-ACID--COA LIGASE"/>
    <property type="match status" value="1"/>
</dbReference>
<gene>
    <name evidence="9" type="ordered locus">Bpet0868</name>
</gene>
<dbReference type="InterPro" id="IPR042099">
    <property type="entry name" value="ANL_N_sf"/>
</dbReference>
<dbReference type="GO" id="GO:0016020">
    <property type="term" value="C:membrane"/>
    <property type="evidence" value="ECO:0007669"/>
    <property type="project" value="UniProtKB-SubCell"/>
</dbReference>
<dbReference type="Proteomes" id="UP000001225">
    <property type="component" value="Chromosome"/>
</dbReference>
<comment type="subcellular location">
    <subcellularLocation>
        <location evidence="1">Membrane</location>
        <topology evidence="1">Peripheral membrane protein</topology>
    </subcellularLocation>
</comment>
<dbReference type="STRING" id="94624.Bpet0868"/>
<protein>
    <recommendedName>
        <fullName evidence="5">Long-chain-fatty-acid--CoA ligase</fullName>
        <ecNumber evidence="4">6.2.1.3</ecNumber>
    </recommendedName>
    <alternativeName>
        <fullName evidence="6">Long-chain acyl-CoA synthetase</fullName>
    </alternativeName>
</protein>
<dbReference type="NCBIfam" id="NF004814">
    <property type="entry name" value="PRK06164.1"/>
    <property type="match status" value="1"/>
</dbReference>
<evidence type="ECO:0000256" key="3">
    <source>
        <dbReference type="ARBA" id="ARBA00022598"/>
    </source>
</evidence>
<name>A9I864_BORPD</name>
<evidence type="ECO:0000256" key="1">
    <source>
        <dbReference type="ARBA" id="ARBA00004170"/>
    </source>
</evidence>
<dbReference type="InterPro" id="IPR050237">
    <property type="entry name" value="ATP-dep_AMP-bd_enzyme"/>
</dbReference>
<proteinExistence type="predicted"/>
<evidence type="ECO:0000313" key="9">
    <source>
        <dbReference type="EMBL" id="CAP41200.1"/>
    </source>
</evidence>
<dbReference type="KEGG" id="bpt:Bpet0868"/>
<dbReference type="Pfam" id="PF00501">
    <property type="entry name" value="AMP-binding"/>
    <property type="match status" value="1"/>
</dbReference>
<keyword evidence="3 9" id="KW-0436">Ligase</keyword>
<evidence type="ECO:0000256" key="2">
    <source>
        <dbReference type="ARBA" id="ARBA00005005"/>
    </source>
</evidence>
<evidence type="ECO:0000256" key="6">
    <source>
        <dbReference type="ARBA" id="ARBA00042773"/>
    </source>
</evidence>
<feature type="domain" description="AMP-binding enzyme C-terminal" evidence="8">
    <location>
        <begin position="466"/>
        <end position="538"/>
    </location>
</feature>
<organism evidence="9 10">
    <name type="scientific">Bordetella petrii (strain ATCC BAA-461 / DSM 12804 / CCUG 43448 / CIP 107267 / Se-1111R)</name>
    <dbReference type="NCBI Taxonomy" id="340100"/>
    <lineage>
        <taxon>Bacteria</taxon>
        <taxon>Pseudomonadati</taxon>
        <taxon>Pseudomonadota</taxon>
        <taxon>Betaproteobacteria</taxon>
        <taxon>Burkholderiales</taxon>
        <taxon>Alcaligenaceae</taxon>
        <taxon>Bordetella</taxon>
    </lineage>
</organism>
<dbReference type="SUPFAM" id="SSF56801">
    <property type="entry name" value="Acetyl-CoA synthetase-like"/>
    <property type="match status" value="1"/>
</dbReference>
<keyword evidence="10" id="KW-1185">Reference proteome</keyword>
<dbReference type="InterPro" id="IPR025110">
    <property type="entry name" value="AMP-bd_C"/>
</dbReference>
<dbReference type="EC" id="6.2.1.3" evidence="4"/>
<dbReference type="eggNOG" id="COG0318">
    <property type="taxonomic scope" value="Bacteria"/>
</dbReference>
<reference evidence="9 10" key="1">
    <citation type="journal article" date="2008" name="BMC Genomics">
        <title>The missing link: Bordetella petrii is endowed with both the metabolic versatility of environmental bacteria and virulence traits of pathogenic Bordetellae.</title>
        <authorList>
            <person name="Gross R."/>
            <person name="Guzman C.A."/>
            <person name="Sebaihia M."/>
            <person name="Martins Dos Santos V.A."/>
            <person name="Pieper D.H."/>
            <person name="Koebnik R."/>
            <person name="Lechner M."/>
            <person name="Bartels D."/>
            <person name="Buhrmester J."/>
            <person name="Choudhuri J.V."/>
            <person name="Ebensen T."/>
            <person name="Gaigalat L."/>
            <person name="Herrmann S."/>
            <person name="Khachane A.N."/>
            <person name="Larisch C."/>
            <person name="Link S."/>
            <person name="Linke B."/>
            <person name="Meyer F."/>
            <person name="Mormann S."/>
            <person name="Nakunst D."/>
            <person name="Rueckert C."/>
            <person name="Schneiker-Bekel S."/>
            <person name="Schulze K."/>
            <person name="Vorhoelter F.J."/>
            <person name="Yevsa T."/>
            <person name="Engle J.T."/>
            <person name="Goldman W.E."/>
            <person name="Puehler A."/>
            <person name="Goebel U.B."/>
            <person name="Goesmann A."/>
            <person name="Bloecker H."/>
            <person name="Kaiser O."/>
            <person name="Martinez-Arias R."/>
        </authorList>
    </citation>
    <scope>NUCLEOTIDE SEQUENCE [LARGE SCALE GENOMIC DNA]</scope>
    <source>
        <strain evidence="10">ATCC BAA-461 / DSM 12804 / CCUG 43448 / CIP 107267 / Se-1111R</strain>
    </source>
</reference>
<evidence type="ECO:0000259" key="8">
    <source>
        <dbReference type="Pfam" id="PF13193"/>
    </source>
</evidence>
<dbReference type="PANTHER" id="PTHR43767:SF8">
    <property type="entry name" value="LONG-CHAIN-FATTY-ACID--COA LIGASE"/>
    <property type="match status" value="1"/>
</dbReference>
<dbReference type="CDD" id="cd04433">
    <property type="entry name" value="AFD_class_I"/>
    <property type="match status" value="1"/>
</dbReference>
<evidence type="ECO:0000313" key="10">
    <source>
        <dbReference type="Proteomes" id="UP000001225"/>
    </source>
</evidence>
<evidence type="ECO:0000256" key="4">
    <source>
        <dbReference type="ARBA" id="ARBA00026121"/>
    </source>
</evidence>
<dbReference type="InterPro" id="IPR000873">
    <property type="entry name" value="AMP-dep_synth/lig_dom"/>
</dbReference>